<protein>
    <submittedName>
        <fullName evidence="10">Putative membrane protein</fullName>
    </submittedName>
</protein>
<keyword evidence="3 8" id="KW-0812">Transmembrane</keyword>
<dbReference type="GO" id="GO:0005886">
    <property type="term" value="C:plasma membrane"/>
    <property type="evidence" value="ECO:0007669"/>
    <property type="project" value="UniProtKB-SubCell"/>
</dbReference>
<keyword evidence="5 8" id="KW-0472">Membrane</keyword>
<dbReference type="EMBL" id="LXEU01000067">
    <property type="protein sequence ID" value="OAT49901.1"/>
    <property type="molecule type" value="Genomic_DNA"/>
</dbReference>
<dbReference type="InterPro" id="IPR050539">
    <property type="entry name" value="ThrE_Dicarb/AminoAcid_Exp"/>
</dbReference>
<dbReference type="PATRIC" id="fig|1354264.4.peg.3493"/>
<dbReference type="PANTHER" id="PTHR34390">
    <property type="entry name" value="UPF0442 PROTEIN YJJB-RELATED"/>
    <property type="match status" value="1"/>
</dbReference>
<feature type="domain" description="Threonine/serine exporter-like N-terminal" evidence="9">
    <location>
        <begin position="13"/>
        <end position="252"/>
    </location>
</feature>
<comment type="similarity">
    <text evidence="6">Belongs to the ThrE exporter (TC 2.A.79) family.</text>
</comment>
<proteinExistence type="inferred from homology"/>
<sequence length="258" mass="28206">MEVDQSEQRIVTRLCIQCGLFLLQHGAESALVEELSTRLGLALGMDSVESAISSNAIVLTTIKDGLCLTSTRKNSDRGINMHVVTEVQHIVIMAEHKLLDYKDVGKRFAQIRPLRYPRWLVVLMVGLSCACFCKLNNGGWDGALVTFCASTIAMYIRQMLTHRSMHPQINFGLTAFVATTVSGLMLQLPAFHQTSTVAMAASVLLLVPGFPLINSVADMFKGHINTGLARWAIASLLTLATCVGVVMAMTLWGLRGWV</sequence>
<keyword evidence="2" id="KW-1003">Cell membrane</keyword>
<organism evidence="10 11">
    <name type="scientific">Kluyvera georgiana ATCC 51603</name>
    <dbReference type="NCBI Taxonomy" id="1354264"/>
    <lineage>
        <taxon>Bacteria</taxon>
        <taxon>Pseudomonadati</taxon>
        <taxon>Pseudomonadota</taxon>
        <taxon>Gammaproteobacteria</taxon>
        <taxon>Enterobacterales</taxon>
        <taxon>Enterobacteriaceae</taxon>
        <taxon>Kluyvera</taxon>
    </lineage>
</organism>
<dbReference type="PANTHER" id="PTHR34390:SF2">
    <property type="entry name" value="SUCCINATE TRANSPORTER SUBUNIT YJJP-RELATED"/>
    <property type="match status" value="1"/>
</dbReference>
<dbReference type="RefSeq" id="WP_064547129.1">
    <property type="nucleotide sequence ID" value="NZ_LXEU01000067.1"/>
</dbReference>
<dbReference type="Proteomes" id="UP000078386">
    <property type="component" value="Unassembled WGS sequence"/>
</dbReference>
<evidence type="ECO:0000256" key="6">
    <source>
        <dbReference type="ARBA" id="ARBA00034125"/>
    </source>
</evidence>
<keyword evidence="11" id="KW-1185">Reference proteome</keyword>
<dbReference type="AlphaFoldDB" id="A0A1B7JPR1"/>
<dbReference type="InterPro" id="IPR010619">
    <property type="entry name" value="ThrE-like_N"/>
</dbReference>
<evidence type="ECO:0000256" key="7">
    <source>
        <dbReference type="ARBA" id="ARBA00038684"/>
    </source>
</evidence>
<evidence type="ECO:0000256" key="1">
    <source>
        <dbReference type="ARBA" id="ARBA00004651"/>
    </source>
</evidence>
<comment type="caution">
    <text evidence="10">The sequence shown here is derived from an EMBL/GenBank/DDBJ whole genome shotgun (WGS) entry which is preliminary data.</text>
</comment>
<evidence type="ECO:0000313" key="11">
    <source>
        <dbReference type="Proteomes" id="UP000078386"/>
    </source>
</evidence>
<dbReference type="GO" id="GO:0015744">
    <property type="term" value="P:succinate transport"/>
    <property type="evidence" value="ECO:0007669"/>
    <property type="project" value="TreeGrafter"/>
</dbReference>
<name>A0A1B7JPR1_9ENTR</name>
<evidence type="ECO:0000256" key="8">
    <source>
        <dbReference type="SAM" id="Phobius"/>
    </source>
</evidence>
<evidence type="ECO:0000259" key="9">
    <source>
        <dbReference type="Pfam" id="PF06738"/>
    </source>
</evidence>
<feature type="transmembrane region" description="Helical" evidence="8">
    <location>
        <begin position="228"/>
        <end position="254"/>
    </location>
</feature>
<evidence type="ECO:0000256" key="2">
    <source>
        <dbReference type="ARBA" id="ARBA00022475"/>
    </source>
</evidence>
<dbReference type="GO" id="GO:0022857">
    <property type="term" value="F:transmembrane transporter activity"/>
    <property type="evidence" value="ECO:0007669"/>
    <property type="project" value="InterPro"/>
</dbReference>
<evidence type="ECO:0000256" key="4">
    <source>
        <dbReference type="ARBA" id="ARBA00022989"/>
    </source>
</evidence>
<feature type="transmembrane region" description="Helical" evidence="8">
    <location>
        <begin position="197"/>
        <end position="216"/>
    </location>
</feature>
<reference evidence="10 11" key="1">
    <citation type="submission" date="2016-04" db="EMBL/GenBank/DDBJ databases">
        <title>ATOL: Assembling a taxonomically balanced genome-scale reconstruction of the evolutionary history of the Enterobacteriaceae.</title>
        <authorList>
            <person name="Plunkett G.III."/>
            <person name="Neeno-Eckwall E.C."/>
            <person name="Glasner J.D."/>
            <person name="Perna N.T."/>
        </authorList>
    </citation>
    <scope>NUCLEOTIDE SEQUENCE [LARGE SCALE GENOMIC DNA]</scope>
    <source>
        <strain evidence="10 11">ATCC 51603</strain>
    </source>
</reference>
<evidence type="ECO:0000256" key="3">
    <source>
        <dbReference type="ARBA" id="ARBA00022692"/>
    </source>
</evidence>
<evidence type="ECO:0000256" key="5">
    <source>
        <dbReference type="ARBA" id="ARBA00023136"/>
    </source>
</evidence>
<comment type="subunit">
    <text evidence="7">The transporter is composed of YjjB and YjjP.</text>
</comment>
<keyword evidence="4 8" id="KW-1133">Transmembrane helix</keyword>
<accession>A0A1B7JPR1</accession>
<comment type="subcellular location">
    <subcellularLocation>
        <location evidence="1">Cell membrane</location>
        <topology evidence="1">Multi-pass membrane protein</topology>
    </subcellularLocation>
</comment>
<gene>
    <name evidence="10" type="ORF">M989_03357</name>
</gene>
<dbReference type="Pfam" id="PF06738">
    <property type="entry name" value="ThrE"/>
    <property type="match status" value="1"/>
</dbReference>
<feature type="transmembrane region" description="Helical" evidence="8">
    <location>
        <begin position="172"/>
        <end position="191"/>
    </location>
</feature>
<evidence type="ECO:0000313" key="10">
    <source>
        <dbReference type="EMBL" id="OAT49901.1"/>
    </source>
</evidence>